<dbReference type="OrthoDB" id="81275at2157"/>
<dbReference type="eggNOG" id="arCOG06475">
    <property type="taxonomic scope" value="Archaea"/>
</dbReference>
<dbReference type="AlphaFoldDB" id="F6D561"/>
<dbReference type="EMBL" id="CP002772">
    <property type="protein sequence ID" value="AEG17596.1"/>
    <property type="molecule type" value="Genomic_DNA"/>
</dbReference>
<proteinExistence type="predicted"/>
<dbReference type="STRING" id="868131.MSWAN_0558"/>
<dbReference type="Proteomes" id="UP000009231">
    <property type="component" value="Chromosome"/>
</dbReference>
<dbReference type="HOGENOM" id="CLU_134831_0_0_2"/>
<evidence type="ECO:0000313" key="1">
    <source>
        <dbReference type="EMBL" id="AEG17596.1"/>
    </source>
</evidence>
<name>F6D561_METPW</name>
<reference evidence="1 2" key="1">
    <citation type="journal article" date="2014" name="Int. J. Syst. Evol. Microbiol.">
        <title>Methanobacterium paludis sp. nov. and a novel strain of Methanobacterium lacus isolated from northern peatlands.</title>
        <authorList>
            <person name="Cadillo-Quiroz H."/>
            <person name="Brauer S.L."/>
            <person name="Goodson N."/>
            <person name="Yavitt J.B."/>
            <person name="Zinder S.H."/>
        </authorList>
    </citation>
    <scope>NUCLEOTIDE SEQUENCE [LARGE SCALE GENOMIC DNA]</scope>
    <source>
        <strain evidence="2">DSM 25820 / JCM 18151 / SWAN1</strain>
    </source>
</reference>
<gene>
    <name evidence="1" type="ordered locus">MSWAN_0558</name>
</gene>
<dbReference type="KEGG" id="mew:MSWAN_0558"/>
<dbReference type="RefSeq" id="WP_013825098.1">
    <property type="nucleotide sequence ID" value="NC_015574.1"/>
</dbReference>
<sequence length="156" mass="18148">MIHITKKENIVLNQIKYFQGEYKEGAPYNILKLDLDLSEMELKDILKILEDKKIISNVNDHIKLEKSDDINVVESKADVRKEELDDMEEKAFEIIKKLAGESKLVSRYFLEGNMLYGDLKLSTQKTYKLIISLENKGLIKRVQRSDGEYYSLLSSK</sequence>
<organism evidence="1 2">
    <name type="scientific">Methanobacterium paludis (strain DSM 25820 / JCM 18151 / SWAN1)</name>
    <dbReference type="NCBI Taxonomy" id="868131"/>
    <lineage>
        <taxon>Archaea</taxon>
        <taxon>Methanobacteriati</taxon>
        <taxon>Methanobacteriota</taxon>
        <taxon>Methanomada group</taxon>
        <taxon>Methanobacteria</taxon>
        <taxon>Methanobacteriales</taxon>
        <taxon>Methanobacteriaceae</taxon>
        <taxon>Methanobacterium</taxon>
    </lineage>
</organism>
<protein>
    <submittedName>
        <fullName evidence="1">Uncharacterized protein</fullName>
    </submittedName>
</protein>
<evidence type="ECO:0000313" key="2">
    <source>
        <dbReference type="Proteomes" id="UP000009231"/>
    </source>
</evidence>
<accession>F6D561</accession>
<dbReference type="GeneID" id="10668046"/>
<keyword evidence="2" id="KW-1185">Reference proteome</keyword>